<dbReference type="InterPro" id="IPR022385">
    <property type="entry name" value="Rhs_assc_core"/>
</dbReference>
<evidence type="ECO:0000313" key="3">
    <source>
        <dbReference type="EMBL" id="VVN21784.1"/>
    </source>
</evidence>
<evidence type="ECO:0000256" key="2">
    <source>
        <dbReference type="SAM" id="Phobius"/>
    </source>
</evidence>
<sequence length="377" mass="39943">MSTSTKVLCRYRYNALDLLTAIQRDGQLTQRLYAGDYLVTAYRGKDDSQSVFQQGNHLLALQSHKGDNVKSQLLTTDQQRSVLRLTDSEGTVRQVYTAYGHRQVEGGPASLPGFNGEAFDQVTGHYLLGNGHRAFNPVLMRFNSPDGLSPFGRGGLNSYAYCLGDPVNFRDPTGRFAEIARLITSAFSTVNARIVMGPAIPYKVAKSALQWGAAGQLPLKMTAGAAGSVVAGVSTMLAAITGVGSAVATINKDTEAAAGLAFIALGLGLVTLAGRFGSRWAAGDPKTIPTLKSFSENRGQLVTSSPTRAAPPTPSAPLQTPEAFPASAPPPTPPVTSDGGRGIERTFREIYSPAGLTPHHSSLQPTLSANRIRRTTL</sequence>
<feature type="compositionally biased region" description="Polar residues" evidence="1">
    <location>
        <begin position="359"/>
        <end position="370"/>
    </location>
</feature>
<reference evidence="3 4" key="1">
    <citation type="submission" date="2019-09" db="EMBL/GenBank/DDBJ databases">
        <authorList>
            <person name="Chandra G."/>
            <person name="Truman W A."/>
        </authorList>
    </citation>
    <scope>NUCLEOTIDE SEQUENCE [LARGE SCALE GENOMIC DNA]</scope>
    <source>
        <strain evidence="3">PS645</strain>
    </source>
</reference>
<dbReference type="SUPFAM" id="SSF56399">
    <property type="entry name" value="ADP-ribosylation"/>
    <property type="match status" value="1"/>
</dbReference>
<keyword evidence="2" id="KW-0812">Transmembrane</keyword>
<protein>
    <recommendedName>
        <fullName evidence="5">RHS repeat-associated core domain-containing protein</fullName>
    </recommendedName>
</protein>
<dbReference type="InterPro" id="IPR050708">
    <property type="entry name" value="T6SS_VgrG/RHS"/>
</dbReference>
<feature type="transmembrane region" description="Helical" evidence="2">
    <location>
        <begin position="256"/>
        <end position="276"/>
    </location>
</feature>
<feature type="region of interest" description="Disordered" evidence="1">
    <location>
        <begin position="354"/>
        <end position="377"/>
    </location>
</feature>
<dbReference type="PANTHER" id="PTHR32305">
    <property type="match status" value="1"/>
</dbReference>
<feature type="compositionally biased region" description="Low complexity" evidence="1">
    <location>
        <begin position="316"/>
        <end position="326"/>
    </location>
</feature>
<name>A0A5E6VZD7_PSEFL</name>
<proteinExistence type="predicted"/>
<evidence type="ECO:0000313" key="4">
    <source>
        <dbReference type="Proteomes" id="UP000325607"/>
    </source>
</evidence>
<accession>A0A5E6VZD7</accession>
<dbReference type="NCBIfam" id="TIGR03696">
    <property type="entry name" value="Rhs_assc_core"/>
    <property type="match status" value="1"/>
</dbReference>
<dbReference type="AlphaFoldDB" id="A0A5E6VZD7"/>
<evidence type="ECO:0008006" key="5">
    <source>
        <dbReference type="Google" id="ProtNLM"/>
    </source>
</evidence>
<evidence type="ECO:0000256" key="1">
    <source>
        <dbReference type="SAM" id="MobiDB-lite"/>
    </source>
</evidence>
<organism evidence="3 4">
    <name type="scientific">Pseudomonas fluorescens</name>
    <dbReference type="NCBI Taxonomy" id="294"/>
    <lineage>
        <taxon>Bacteria</taxon>
        <taxon>Pseudomonadati</taxon>
        <taxon>Pseudomonadota</taxon>
        <taxon>Gammaproteobacteria</taxon>
        <taxon>Pseudomonadales</taxon>
        <taxon>Pseudomonadaceae</taxon>
        <taxon>Pseudomonas</taxon>
    </lineage>
</organism>
<dbReference type="Gene3D" id="2.180.10.10">
    <property type="entry name" value="RHS repeat-associated core"/>
    <property type="match status" value="1"/>
</dbReference>
<feature type="compositionally biased region" description="Polar residues" evidence="1">
    <location>
        <begin position="291"/>
        <end position="302"/>
    </location>
</feature>
<gene>
    <name evidence="3" type="ORF">PS645_04356</name>
</gene>
<feature type="region of interest" description="Disordered" evidence="1">
    <location>
        <begin position="291"/>
        <end position="341"/>
    </location>
</feature>
<feature type="transmembrane region" description="Helical" evidence="2">
    <location>
        <begin position="229"/>
        <end position="250"/>
    </location>
</feature>
<dbReference type="RefSeq" id="WP_150582273.1">
    <property type="nucleotide sequence ID" value="NZ_CABVGX010000045.1"/>
</dbReference>
<dbReference type="PANTHER" id="PTHR32305:SF15">
    <property type="entry name" value="PROTEIN RHSA-RELATED"/>
    <property type="match status" value="1"/>
</dbReference>
<keyword evidence="2" id="KW-0472">Membrane</keyword>
<dbReference type="Proteomes" id="UP000325607">
    <property type="component" value="Unassembled WGS sequence"/>
</dbReference>
<dbReference type="EMBL" id="CABVGX010000045">
    <property type="protein sequence ID" value="VVN21784.1"/>
    <property type="molecule type" value="Genomic_DNA"/>
</dbReference>
<keyword evidence="2" id="KW-1133">Transmembrane helix</keyword>
<dbReference type="OrthoDB" id="5905222at2"/>